<proteinExistence type="predicted"/>
<dbReference type="PANTHER" id="PTHR10778">
    <property type="entry name" value="SOLUTE CARRIER FAMILY 35 MEMBER B"/>
    <property type="match status" value="1"/>
</dbReference>
<keyword evidence="4 7" id="KW-0812">Transmembrane</keyword>
<dbReference type="SUPFAM" id="SSF103481">
    <property type="entry name" value="Multidrug resistance efflux transporter EmrE"/>
    <property type="match status" value="1"/>
</dbReference>
<dbReference type="GO" id="GO:0000139">
    <property type="term" value="C:Golgi membrane"/>
    <property type="evidence" value="ECO:0007669"/>
    <property type="project" value="TreeGrafter"/>
</dbReference>
<comment type="subcellular location">
    <subcellularLocation>
        <location evidence="1">Endomembrane system</location>
        <topology evidence="1">Multi-pass membrane protein</topology>
    </subcellularLocation>
</comment>
<keyword evidence="6 7" id="KW-0472">Membrane</keyword>
<reference evidence="8" key="1">
    <citation type="submission" date="2011-04" db="EMBL/GenBank/DDBJ databases">
        <title>Evolution of plant cell wall degrading machinery underlies the functional diversity of forest fungi.</title>
        <authorList>
            <consortium name="US DOE Joint Genome Institute (JGI-PGF)"/>
            <person name="Eastwood D.C."/>
            <person name="Floudas D."/>
            <person name="Binder M."/>
            <person name="Majcherczyk A."/>
            <person name="Schneider P."/>
            <person name="Aerts A."/>
            <person name="Asiegbu F.O."/>
            <person name="Baker S.E."/>
            <person name="Barry K."/>
            <person name="Bendiksby M."/>
            <person name="Blumentritt M."/>
            <person name="Coutinho P.M."/>
            <person name="Cullen D."/>
            <person name="Cullen D."/>
            <person name="Gathman A."/>
            <person name="Goodell B."/>
            <person name="Henrissat B."/>
            <person name="Ihrmark K."/>
            <person name="Kauserud H."/>
            <person name="Kohler A."/>
            <person name="LaButti K."/>
            <person name="Lapidus A."/>
            <person name="Lavin J.L."/>
            <person name="Lee Y.-H."/>
            <person name="Lindquist E."/>
            <person name="Lilly W."/>
            <person name="Lucas S."/>
            <person name="Morin E."/>
            <person name="Murat C."/>
            <person name="Oguiza J.A."/>
            <person name="Park J."/>
            <person name="Pisabarro A.G."/>
            <person name="Riley R."/>
            <person name="Rosling A."/>
            <person name="Salamov A."/>
            <person name="Schmidt O."/>
            <person name="Schmutz J."/>
            <person name="Skrede I."/>
            <person name="Stenlid J."/>
            <person name="Wiebenga A."/>
            <person name="Xie X."/>
            <person name="Kues U."/>
            <person name="Hibbett D.S."/>
            <person name="Hoffmeister D."/>
            <person name="Hogberg N."/>
            <person name="Martin F."/>
            <person name="Grigoriev I.V."/>
            <person name="Watkinson S.C."/>
        </authorList>
    </citation>
    <scope>NUCLEOTIDE SEQUENCE</scope>
    <source>
        <strain evidence="8">S7.9</strain>
    </source>
</reference>
<protein>
    <submittedName>
        <fullName evidence="8">Uncharacterized protein</fullName>
    </submittedName>
</protein>
<evidence type="ECO:0000313" key="8">
    <source>
        <dbReference type="EMBL" id="EGO27116.1"/>
    </source>
</evidence>
<dbReference type="GeneID" id="18810937"/>
<evidence type="ECO:0000256" key="3">
    <source>
        <dbReference type="ARBA" id="ARBA00022597"/>
    </source>
</evidence>
<feature type="non-terminal residue" evidence="8">
    <location>
        <position position="84"/>
    </location>
</feature>
<dbReference type="PANTHER" id="PTHR10778:SF4">
    <property type="entry name" value="NUCLEOTIDE SUGAR TRANSPORTER SLC35B4"/>
    <property type="match status" value="1"/>
</dbReference>
<dbReference type="OrthoDB" id="999962at2759"/>
<evidence type="ECO:0000256" key="6">
    <source>
        <dbReference type="ARBA" id="ARBA00023136"/>
    </source>
</evidence>
<dbReference type="InterPro" id="IPR013657">
    <property type="entry name" value="SCL35B1-4/HUT1"/>
</dbReference>
<dbReference type="Pfam" id="PF08449">
    <property type="entry name" value="UAA"/>
    <property type="match status" value="1"/>
</dbReference>
<dbReference type="AlphaFoldDB" id="F8NP31"/>
<gene>
    <name evidence="8" type="ORF">SERLADRAFT_381326</name>
</gene>
<keyword evidence="5 7" id="KW-1133">Transmembrane helix</keyword>
<keyword evidence="2" id="KW-0813">Transport</keyword>
<dbReference type="GO" id="GO:0005464">
    <property type="term" value="F:UDP-xylose transmembrane transporter activity"/>
    <property type="evidence" value="ECO:0007669"/>
    <property type="project" value="TreeGrafter"/>
</dbReference>
<dbReference type="GO" id="GO:0005462">
    <property type="term" value="F:UDP-N-acetylglucosamine transmembrane transporter activity"/>
    <property type="evidence" value="ECO:0007669"/>
    <property type="project" value="TreeGrafter"/>
</dbReference>
<dbReference type="InterPro" id="IPR037185">
    <property type="entry name" value="EmrE-like"/>
</dbReference>
<organism>
    <name type="scientific">Serpula lacrymans var. lacrymans (strain S7.9)</name>
    <name type="common">Dry rot fungus</name>
    <dbReference type="NCBI Taxonomy" id="578457"/>
    <lineage>
        <taxon>Eukaryota</taxon>
        <taxon>Fungi</taxon>
        <taxon>Dikarya</taxon>
        <taxon>Basidiomycota</taxon>
        <taxon>Agaricomycotina</taxon>
        <taxon>Agaricomycetes</taxon>
        <taxon>Agaricomycetidae</taxon>
        <taxon>Boletales</taxon>
        <taxon>Coniophorineae</taxon>
        <taxon>Serpulaceae</taxon>
        <taxon>Serpula</taxon>
    </lineage>
</organism>
<sequence>MSLWNRLPRLRPRRVPLLVYVAQVVLFYTISTLNNAAFAYHIPMTVHIIFRSGGLIVNLALGWLVAKKKYSYSQIISVCMVTIG</sequence>
<dbReference type="RefSeq" id="XP_007315207.1">
    <property type="nucleotide sequence ID" value="XM_007315145.1"/>
</dbReference>
<evidence type="ECO:0000256" key="7">
    <source>
        <dbReference type="SAM" id="Phobius"/>
    </source>
</evidence>
<keyword evidence="3" id="KW-0762">Sugar transport</keyword>
<feature type="transmembrane region" description="Helical" evidence="7">
    <location>
        <begin position="48"/>
        <end position="66"/>
    </location>
</feature>
<dbReference type="HOGENOM" id="CLU_2549340_0_0_1"/>
<evidence type="ECO:0000256" key="1">
    <source>
        <dbReference type="ARBA" id="ARBA00004127"/>
    </source>
</evidence>
<dbReference type="GO" id="GO:0005789">
    <property type="term" value="C:endoplasmic reticulum membrane"/>
    <property type="evidence" value="ECO:0007669"/>
    <property type="project" value="TreeGrafter"/>
</dbReference>
<evidence type="ECO:0000256" key="5">
    <source>
        <dbReference type="ARBA" id="ARBA00022989"/>
    </source>
</evidence>
<name>F8NP31_SERL9</name>
<evidence type="ECO:0000256" key="4">
    <source>
        <dbReference type="ARBA" id="ARBA00022692"/>
    </source>
</evidence>
<dbReference type="KEGG" id="sla:SERLADRAFT_381326"/>
<evidence type="ECO:0000256" key="2">
    <source>
        <dbReference type="ARBA" id="ARBA00022448"/>
    </source>
</evidence>
<dbReference type="Proteomes" id="UP000008064">
    <property type="component" value="Unassembled WGS sequence"/>
</dbReference>
<accession>F8NP31</accession>
<dbReference type="EMBL" id="GL945431">
    <property type="protein sequence ID" value="EGO27116.1"/>
    <property type="molecule type" value="Genomic_DNA"/>
</dbReference>
<feature type="transmembrane region" description="Helical" evidence="7">
    <location>
        <begin position="20"/>
        <end position="42"/>
    </location>
</feature>